<sequence length="39" mass="4247">MKKQEGFEPQGGLVPLRKHAKCMFLGARGRSIYASPADA</sequence>
<proteinExistence type="predicted"/>
<name>A0A366HWI7_9FIRM</name>
<organism evidence="1 2">
    <name type="scientific">Alkalibaculum bacchi</name>
    <dbReference type="NCBI Taxonomy" id="645887"/>
    <lineage>
        <taxon>Bacteria</taxon>
        <taxon>Bacillati</taxon>
        <taxon>Bacillota</taxon>
        <taxon>Clostridia</taxon>
        <taxon>Eubacteriales</taxon>
        <taxon>Eubacteriaceae</taxon>
        <taxon>Alkalibaculum</taxon>
    </lineage>
</organism>
<gene>
    <name evidence="1" type="ORF">DES36_1275</name>
</gene>
<dbReference type="Proteomes" id="UP000253490">
    <property type="component" value="Unassembled WGS sequence"/>
</dbReference>
<keyword evidence="2" id="KW-1185">Reference proteome</keyword>
<dbReference type="AlphaFoldDB" id="A0A366HWI7"/>
<protein>
    <submittedName>
        <fullName evidence="1">Uncharacterized protein</fullName>
    </submittedName>
</protein>
<comment type="caution">
    <text evidence="1">The sequence shown here is derived from an EMBL/GenBank/DDBJ whole genome shotgun (WGS) entry which is preliminary data.</text>
</comment>
<evidence type="ECO:0000313" key="2">
    <source>
        <dbReference type="Proteomes" id="UP000253490"/>
    </source>
</evidence>
<evidence type="ECO:0000313" key="1">
    <source>
        <dbReference type="EMBL" id="RBP57639.1"/>
    </source>
</evidence>
<reference evidence="1 2" key="1">
    <citation type="submission" date="2018-06" db="EMBL/GenBank/DDBJ databases">
        <title>Genomic Encyclopedia of Type Strains, Phase IV (KMG-IV): sequencing the most valuable type-strain genomes for metagenomic binning, comparative biology and taxonomic classification.</title>
        <authorList>
            <person name="Goeker M."/>
        </authorList>
    </citation>
    <scope>NUCLEOTIDE SEQUENCE [LARGE SCALE GENOMIC DNA]</scope>
    <source>
        <strain evidence="1 2">DSM 22112</strain>
    </source>
</reference>
<accession>A0A366HWI7</accession>
<dbReference type="EMBL" id="QNRX01000027">
    <property type="protein sequence ID" value="RBP57639.1"/>
    <property type="molecule type" value="Genomic_DNA"/>
</dbReference>